<accession>A0A9D4L114</accession>
<organism evidence="1 2">
    <name type="scientific">Dreissena polymorpha</name>
    <name type="common">Zebra mussel</name>
    <name type="synonym">Mytilus polymorpha</name>
    <dbReference type="NCBI Taxonomy" id="45954"/>
    <lineage>
        <taxon>Eukaryota</taxon>
        <taxon>Metazoa</taxon>
        <taxon>Spiralia</taxon>
        <taxon>Lophotrochozoa</taxon>
        <taxon>Mollusca</taxon>
        <taxon>Bivalvia</taxon>
        <taxon>Autobranchia</taxon>
        <taxon>Heteroconchia</taxon>
        <taxon>Euheterodonta</taxon>
        <taxon>Imparidentia</taxon>
        <taxon>Neoheterodontei</taxon>
        <taxon>Myida</taxon>
        <taxon>Dreissenoidea</taxon>
        <taxon>Dreissenidae</taxon>
        <taxon>Dreissena</taxon>
    </lineage>
</organism>
<keyword evidence="2" id="KW-1185">Reference proteome</keyword>
<dbReference type="Proteomes" id="UP000828390">
    <property type="component" value="Unassembled WGS sequence"/>
</dbReference>
<evidence type="ECO:0000313" key="1">
    <source>
        <dbReference type="EMBL" id="KAH3849758.1"/>
    </source>
</evidence>
<evidence type="ECO:0000313" key="2">
    <source>
        <dbReference type="Proteomes" id="UP000828390"/>
    </source>
</evidence>
<reference evidence="1" key="1">
    <citation type="journal article" date="2019" name="bioRxiv">
        <title>The Genome of the Zebra Mussel, Dreissena polymorpha: A Resource for Invasive Species Research.</title>
        <authorList>
            <person name="McCartney M.A."/>
            <person name="Auch B."/>
            <person name="Kono T."/>
            <person name="Mallez S."/>
            <person name="Zhang Y."/>
            <person name="Obille A."/>
            <person name="Becker A."/>
            <person name="Abrahante J.E."/>
            <person name="Garbe J."/>
            <person name="Badalamenti J.P."/>
            <person name="Herman A."/>
            <person name="Mangelson H."/>
            <person name="Liachko I."/>
            <person name="Sullivan S."/>
            <person name="Sone E.D."/>
            <person name="Koren S."/>
            <person name="Silverstein K.A.T."/>
            <person name="Beckman K.B."/>
            <person name="Gohl D.M."/>
        </authorList>
    </citation>
    <scope>NUCLEOTIDE SEQUENCE</scope>
    <source>
        <strain evidence="1">Duluth1</strain>
        <tissue evidence="1">Whole animal</tissue>
    </source>
</reference>
<gene>
    <name evidence="1" type="ORF">DPMN_092162</name>
</gene>
<proteinExistence type="predicted"/>
<name>A0A9D4L114_DREPO</name>
<comment type="caution">
    <text evidence="1">The sequence shown here is derived from an EMBL/GenBank/DDBJ whole genome shotgun (WGS) entry which is preliminary data.</text>
</comment>
<dbReference type="AlphaFoldDB" id="A0A9D4L114"/>
<sequence length="266" mass="30105">MNQSDFQRLATTLVSEQQKVGTQIDMANECMQKLQEARGRAHTEIQLFRMKMNDLLDHREGNTIQSLDTLLITLRNPLKSGIWKCSKLKEDFKSMQEAIKDFDCGRPNVNIFIAHSKLTEMISNKHTILKELSANRNVDMTFEGNPDVEKLLSGLGVLGNVEGLNRNLEICLSGEIFHCKDKMLLSVKLPSDRGTCDISGIIELSSGELLLAHYENIKMKLIDMQYKVVAHTDLSSQPKDMCSFSPTEFAVTYREASMIQFLTVNK</sequence>
<reference evidence="1" key="2">
    <citation type="submission" date="2020-11" db="EMBL/GenBank/DDBJ databases">
        <authorList>
            <person name="McCartney M.A."/>
            <person name="Auch B."/>
            <person name="Kono T."/>
            <person name="Mallez S."/>
            <person name="Becker A."/>
            <person name="Gohl D.M."/>
            <person name="Silverstein K.A.T."/>
            <person name="Koren S."/>
            <person name="Bechman K.B."/>
            <person name="Herman A."/>
            <person name="Abrahante J.E."/>
            <person name="Garbe J."/>
        </authorList>
    </citation>
    <scope>NUCLEOTIDE SEQUENCE</scope>
    <source>
        <strain evidence="1">Duluth1</strain>
        <tissue evidence="1">Whole animal</tissue>
    </source>
</reference>
<protein>
    <submittedName>
        <fullName evidence="1">Uncharacterized protein</fullName>
    </submittedName>
</protein>
<dbReference type="EMBL" id="JAIWYP010000003">
    <property type="protein sequence ID" value="KAH3849758.1"/>
    <property type="molecule type" value="Genomic_DNA"/>
</dbReference>